<sequence>MAVELVGGALLSAFLQVTFEKLASVEIGSYFRRKKLDEKILKKLNITLLSINVVVDDAELKQIRNRHVKAWLDAVKDAVFEAEDLLDEIDIEDFRCNLEAEPESNTGKVWNFFNASSNSFDKEIESKMQEVIENLEYLASKKDILGLKEASTSCNQVYKKLPSTSLPVDSVIYGRDVDKEVICDWLISDADNVNHQLSIVSIVGMGGIGKTTLAQHLYNDPKMEDTFDIKAWVCVSEEFDVLAITRVIVEAITGTRNNTKVLDLLQVKLKETLSGKRFLLVLDDLWNEKRDQWEALQTPFNYGAPGSKILVTTRSLKVASTTRSTKIHRLKELEEEHCWKLFCKHAFLDENPQMNPDFKDIAKRILKKCHGLPLSLKTMGSLLYTKPSLVEWESILGSEIWDLPEEESNIIPALILSYYHLPSHLKRCFAYCALFPKNYVFQKEHLILLWMSENFLQCPRQNISMEEVGEQYFNDLYSRSFFQQSREHKIHFVMHDVLNDLAKYVSREFCFTFKDEESHNVLKMTRHISFLRNPRKASKIFETLHNASRLRTFLPLSMTPYGITWNSWMSSILMHELFSKFKFCRVLSLSGCSFENELPGTIGNLKHLRYLDLSGTYITTLPDSVCSLYNLQILKLKNCRYLEELPLNLYKLTKLRYLDFSGTKVRNMPMDVGKLKNLQVLSSFYVDKGCEANIQQLGELNLHGALSISKVQNIINPADALAANLKNKVHLLKLELEWNANSDDSEKEREVLEKLQPSNHLKELSIRSYGGTRFPDWFGDNSLFNVVSLKLSNCENCVLLPPLGILPSLKELRIIGLSGIVVIGSDFYGNKSKSSSAIIPFASLQTIIFENMKRWEEWDCNIVTGAFPCLQELSIKNCPNLKECLPVQLPRLRTLEISNCKQLLASVLLAPSIHQLHLNNCGKLQFDYHPYTLRILKIGGRCMEGSLLEWVGHTLSHTSLESLVIEDCPTMSIPLDCSNNFLIFLSISSSCDSLHTLQLDFFPKLQSLKLRNCSNLEMISHELEHDHSLTRLTITECPKFVSFPKGGFSAPCLKHFDLCKLETLKSLPEFMHTLFPSLTDLTITNCPQLESFSNGGLPLSLKRMRLIGCSKFLIASLKWALGINTSLKSLYIENVDVESFPDQGLLPLSLTSLYIYGFPNLKKLNNKGISHLSSLEEVHLADCPSLQCLPVEGLPKSISTLEIRHCRSLKQRCKKPEGEDWAKISHIQSVMIDGDIIT</sequence>
<dbReference type="SUPFAM" id="SSF52540">
    <property type="entry name" value="P-loop containing nucleoside triphosphate hydrolases"/>
    <property type="match status" value="1"/>
</dbReference>
<dbReference type="Gene3D" id="1.10.8.430">
    <property type="entry name" value="Helical domain of apoptotic protease-activating factors"/>
    <property type="match status" value="1"/>
</dbReference>
<gene>
    <name evidence="10" type="ORF">L195_g002005</name>
</gene>
<dbReference type="InterPro" id="IPR058922">
    <property type="entry name" value="WHD_DRP"/>
</dbReference>
<feature type="domain" description="Disease resistance N-terminal" evidence="7">
    <location>
        <begin position="14"/>
        <end position="102"/>
    </location>
</feature>
<evidence type="ECO:0000256" key="3">
    <source>
        <dbReference type="ARBA" id="ARBA00022741"/>
    </source>
</evidence>
<protein>
    <submittedName>
        <fullName evidence="10">Disease resistance protein</fullName>
    </submittedName>
</protein>
<dbReference type="FunFam" id="3.40.50.300:FF:001091">
    <property type="entry name" value="Probable disease resistance protein At1g61300"/>
    <property type="match status" value="1"/>
</dbReference>
<dbReference type="InterPro" id="IPR056789">
    <property type="entry name" value="LRR_R13L1-DRL21"/>
</dbReference>
<evidence type="ECO:0000259" key="7">
    <source>
        <dbReference type="Pfam" id="PF18052"/>
    </source>
</evidence>
<dbReference type="SUPFAM" id="SSF52058">
    <property type="entry name" value="L domain-like"/>
    <property type="match status" value="1"/>
</dbReference>
<evidence type="ECO:0000259" key="8">
    <source>
        <dbReference type="Pfam" id="PF23559"/>
    </source>
</evidence>
<dbReference type="FunFam" id="1.10.10.10:FF:000322">
    <property type="entry name" value="Probable disease resistance protein At1g63360"/>
    <property type="match status" value="1"/>
</dbReference>
<dbReference type="PANTHER" id="PTHR36766:SF40">
    <property type="entry name" value="DISEASE RESISTANCE PROTEIN RGA3"/>
    <property type="match status" value="1"/>
</dbReference>
<evidence type="ECO:0000256" key="1">
    <source>
        <dbReference type="ARBA" id="ARBA00022614"/>
    </source>
</evidence>
<dbReference type="EMBL" id="ASHM01000858">
    <property type="protein sequence ID" value="PNY05552.1"/>
    <property type="molecule type" value="Genomic_DNA"/>
</dbReference>
<dbReference type="Pfam" id="PF00931">
    <property type="entry name" value="NB-ARC"/>
    <property type="match status" value="1"/>
</dbReference>
<dbReference type="AlphaFoldDB" id="A0A2K3NR88"/>
<dbReference type="GO" id="GO:0006952">
    <property type="term" value="P:defense response"/>
    <property type="evidence" value="ECO:0007669"/>
    <property type="project" value="UniProtKB-KW"/>
</dbReference>
<dbReference type="Pfam" id="PF25019">
    <property type="entry name" value="LRR_R13L1-DRL21"/>
    <property type="match status" value="1"/>
</dbReference>
<keyword evidence="5" id="KW-0067">ATP-binding</keyword>
<dbReference type="Gene3D" id="3.40.50.300">
    <property type="entry name" value="P-loop containing nucleotide triphosphate hydrolases"/>
    <property type="match status" value="1"/>
</dbReference>
<evidence type="ECO:0000256" key="4">
    <source>
        <dbReference type="ARBA" id="ARBA00022821"/>
    </source>
</evidence>
<reference evidence="10 11" key="1">
    <citation type="journal article" date="2014" name="Am. J. Bot.">
        <title>Genome assembly and annotation for red clover (Trifolium pratense; Fabaceae).</title>
        <authorList>
            <person name="Istvanek J."/>
            <person name="Jaros M."/>
            <person name="Krenek A."/>
            <person name="Repkova J."/>
        </authorList>
    </citation>
    <scope>NUCLEOTIDE SEQUENCE [LARGE SCALE GENOMIC DNA]</scope>
    <source>
        <strain evidence="11">cv. Tatra</strain>
        <tissue evidence="10">Young leaves</tissue>
    </source>
</reference>
<organism evidence="10 11">
    <name type="scientific">Trifolium pratense</name>
    <name type="common">Red clover</name>
    <dbReference type="NCBI Taxonomy" id="57577"/>
    <lineage>
        <taxon>Eukaryota</taxon>
        <taxon>Viridiplantae</taxon>
        <taxon>Streptophyta</taxon>
        <taxon>Embryophyta</taxon>
        <taxon>Tracheophyta</taxon>
        <taxon>Spermatophyta</taxon>
        <taxon>Magnoliopsida</taxon>
        <taxon>eudicotyledons</taxon>
        <taxon>Gunneridae</taxon>
        <taxon>Pentapetalae</taxon>
        <taxon>rosids</taxon>
        <taxon>fabids</taxon>
        <taxon>Fabales</taxon>
        <taxon>Fabaceae</taxon>
        <taxon>Papilionoideae</taxon>
        <taxon>50 kb inversion clade</taxon>
        <taxon>NPAAA clade</taxon>
        <taxon>Hologalegina</taxon>
        <taxon>IRL clade</taxon>
        <taxon>Trifolieae</taxon>
        <taxon>Trifolium</taxon>
    </lineage>
</organism>
<dbReference type="InterPro" id="IPR036388">
    <property type="entry name" value="WH-like_DNA-bd_sf"/>
</dbReference>
<dbReference type="PANTHER" id="PTHR36766">
    <property type="entry name" value="PLANT BROAD-SPECTRUM MILDEW RESISTANCE PROTEIN RPW8"/>
    <property type="match status" value="1"/>
</dbReference>
<dbReference type="InterPro" id="IPR042197">
    <property type="entry name" value="Apaf_helical"/>
</dbReference>
<keyword evidence="3" id="KW-0547">Nucleotide-binding</keyword>
<evidence type="ECO:0000256" key="5">
    <source>
        <dbReference type="ARBA" id="ARBA00022840"/>
    </source>
</evidence>
<dbReference type="Pfam" id="PF23559">
    <property type="entry name" value="WHD_DRP"/>
    <property type="match status" value="1"/>
</dbReference>
<dbReference type="STRING" id="57577.A0A2K3NR88"/>
<evidence type="ECO:0000313" key="11">
    <source>
        <dbReference type="Proteomes" id="UP000236291"/>
    </source>
</evidence>
<dbReference type="Pfam" id="PF18052">
    <property type="entry name" value="Rx_N"/>
    <property type="match status" value="1"/>
</dbReference>
<reference evidence="10 11" key="2">
    <citation type="journal article" date="2017" name="Front. Plant Sci.">
        <title>Gene Classification and Mining of Molecular Markers Useful in Red Clover (Trifolium pratense) Breeding.</title>
        <authorList>
            <person name="Istvanek J."/>
            <person name="Dluhosova J."/>
            <person name="Dluhos P."/>
            <person name="Patkova L."/>
            <person name="Nedelnik J."/>
            <person name="Repkova J."/>
        </authorList>
    </citation>
    <scope>NUCLEOTIDE SEQUENCE [LARGE SCALE GENOMIC DNA]</scope>
    <source>
        <strain evidence="11">cv. Tatra</strain>
        <tissue evidence="10">Young leaves</tissue>
    </source>
</reference>
<dbReference type="PRINTS" id="PR00364">
    <property type="entry name" value="DISEASERSIST"/>
</dbReference>
<keyword evidence="1" id="KW-0433">Leucine-rich repeat</keyword>
<dbReference type="InterPro" id="IPR032675">
    <property type="entry name" value="LRR_dom_sf"/>
</dbReference>
<evidence type="ECO:0000259" key="9">
    <source>
        <dbReference type="Pfam" id="PF25019"/>
    </source>
</evidence>
<dbReference type="InterPro" id="IPR027417">
    <property type="entry name" value="P-loop_NTPase"/>
</dbReference>
<dbReference type="Gene3D" id="3.80.10.10">
    <property type="entry name" value="Ribonuclease Inhibitor"/>
    <property type="match status" value="4"/>
</dbReference>
<comment type="caution">
    <text evidence="10">The sequence shown here is derived from an EMBL/GenBank/DDBJ whole genome shotgun (WGS) entry which is preliminary data.</text>
</comment>
<accession>A0A2K3NR88</accession>
<feature type="domain" description="R13L1/DRL21-like LRR repeat region" evidence="9">
    <location>
        <begin position="694"/>
        <end position="816"/>
    </location>
</feature>
<evidence type="ECO:0000256" key="2">
    <source>
        <dbReference type="ARBA" id="ARBA00022737"/>
    </source>
</evidence>
<dbReference type="GO" id="GO:0005524">
    <property type="term" value="F:ATP binding"/>
    <property type="evidence" value="ECO:0007669"/>
    <property type="project" value="UniProtKB-KW"/>
</dbReference>
<evidence type="ECO:0000259" key="6">
    <source>
        <dbReference type="Pfam" id="PF00931"/>
    </source>
</evidence>
<evidence type="ECO:0000313" key="10">
    <source>
        <dbReference type="EMBL" id="PNY05552.1"/>
    </source>
</evidence>
<dbReference type="GO" id="GO:0051707">
    <property type="term" value="P:response to other organism"/>
    <property type="evidence" value="ECO:0007669"/>
    <property type="project" value="UniProtKB-ARBA"/>
</dbReference>
<feature type="domain" description="NB-ARC" evidence="6">
    <location>
        <begin position="180"/>
        <end position="347"/>
    </location>
</feature>
<dbReference type="Gene3D" id="1.10.10.10">
    <property type="entry name" value="Winged helix-like DNA-binding domain superfamily/Winged helix DNA-binding domain"/>
    <property type="match status" value="1"/>
</dbReference>
<dbReference type="Proteomes" id="UP000236291">
    <property type="component" value="Unassembled WGS sequence"/>
</dbReference>
<name>A0A2K3NR88_TRIPR</name>
<dbReference type="Gene3D" id="1.20.5.4130">
    <property type="match status" value="1"/>
</dbReference>
<dbReference type="SUPFAM" id="SSF52047">
    <property type="entry name" value="RNI-like"/>
    <property type="match status" value="1"/>
</dbReference>
<dbReference type="GO" id="GO:0043531">
    <property type="term" value="F:ADP binding"/>
    <property type="evidence" value="ECO:0007669"/>
    <property type="project" value="InterPro"/>
</dbReference>
<feature type="domain" description="Disease resistance protein winged helix" evidence="8">
    <location>
        <begin position="434"/>
        <end position="502"/>
    </location>
</feature>
<keyword evidence="4" id="KW-0611">Plant defense</keyword>
<dbReference type="InterPro" id="IPR041118">
    <property type="entry name" value="Rx_N"/>
</dbReference>
<keyword evidence="2" id="KW-0677">Repeat</keyword>
<proteinExistence type="predicted"/>
<dbReference type="InterPro" id="IPR002182">
    <property type="entry name" value="NB-ARC"/>
</dbReference>